<evidence type="ECO:0000313" key="1">
    <source>
        <dbReference type="EMBL" id="QDT89019.1"/>
    </source>
</evidence>
<dbReference type="RefSeq" id="WP_145224131.1">
    <property type="nucleotide sequence ID" value="NZ_CP036343.1"/>
</dbReference>
<accession>A0A517V7R0</accession>
<name>A0A517V7R0_9PLAN</name>
<dbReference type="KEGG" id="gax:Pan161_06440"/>
<dbReference type="AlphaFoldDB" id="A0A517V7R0"/>
<proteinExistence type="predicted"/>
<dbReference type="OrthoDB" id="1437907at2"/>
<reference evidence="1 2" key="1">
    <citation type="submission" date="2019-02" db="EMBL/GenBank/DDBJ databases">
        <title>Deep-cultivation of Planctomycetes and their phenomic and genomic characterization uncovers novel biology.</title>
        <authorList>
            <person name="Wiegand S."/>
            <person name="Jogler M."/>
            <person name="Boedeker C."/>
            <person name="Pinto D."/>
            <person name="Vollmers J."/>
            <person name="Rivas-Marin E."/>
            <person name="Kohn T."/>
            <person name="Peeters S.H."/>
            <person name="Heuer A."/>
            <person name="Rast P."/>
            <person name="Oberbeckmann S."/>
            <person name="Bunk B."/>
            <person name="Jeske O."/>
            <person name="Meyerdierks A."/>
            <person name="Storesund J.E."/>
            <person name="Kallscheuer N."/>
            <person name="Luecker S."/>
            <person name="Lage O.M."/>
            <person name="Pohl T."/>
            <person name="Merkel B.J."/>
            <person name="Hornburger P."/>
            <person name="Mueller R.-W."/>
            <person name="Bruemmer F."/>
            <person name="Labrenz M."/>
            <person name="Spormann A.M."/>
            <person name="Op den Camp H."/>
            <person name="Overmann J."/>
            <person name="Amann R."/>
            <person name="Jetten M.S.M."/>
            <person name="Mascher T."/>
            <person name="Medema M.H."/>
            <person name="Devos D.P."/>
            <person name="Kaster A.-K."/>
            <person name="Ovreas L."/>
            <person name="Rohde M."/>
            <person name="Galperin M.Y."/>
            <person name="Jogler C."/>
        </authorList>
    </citation>
    <scope>NUCLEOTIDE SEQUENCE [LARGE SCALE GENOMIC DNA]</scope>
    <source>
        <strain evidence="1 2">Pan161</strain>
    </source>
</reference>
<organism evidence="1 2">
    <name type="scientific">Gimesia algae</name>
    <dbReference type="NCBI Taxonomy" id="2527971"/>
    <lineage>
        <taxon>Bacteria</taxon>
        <taxon>Pseudomonadati</taxon>
        <taxon>Planctomycetota</taxon>
        <taxon>Planctomycetia</taxon>
        <taxon>Planctomycetales</taxon>
        <taxon>Planctomycetaceae</taxon>
        <taxon>Gimesia</taxon>
    </lineage>
</organism>
<dbReference type="Proteomes" id="UP000316855">
    <property type="component" value="Chromosome"/>
</dbReference>
<evidence type="ECO:0000313" key="2">
    <source>
        <dbReference type="Proteomes" id="UP000316855"/>
    </source>
</evidence>
<gene>
    <name evidence="1" type="ORF">Pan161_06440</name>
</gene>
<protein>
    <submittedName>
        <fullName evidence="1">Uncharacterized protein</fullName>
    </submittedName>
</protein>
<keyword evidence="2" id="KW-1185">Reference proteome</keyword>
<sequence>MNIRDIHQLRDAPPYGITALEGLSAAESALEEAVKFVPYCTDHLNVWSPQFAHIILECASQIDSLWNAAEKTNNLSSSKSKLNIKDHYSRYRGLVSAQKVVFFGGANPAVIEPFSVWSSSTCDSPPWWKAYNKLKHDRFSNQTEATLSHAIHSVAGLLLAIIYSGVCDLALISAKMLDTAQAGYNPWAFSKLLRDVPYECRNIIISRLFDHPLGVFGVKDCNLSNWWECHSTRFNIWWALNAEKFTVTPPRSVQKEV</sequence>
<dbReference type="EMBL" id="CP036343">
    <property type="protein sequence ID" value="QDT89019.1"/>
    <property type="molecule type" value="Genomic_DNA"/>
</dbReference>